<keyword evidence="3" id="KW-0804">Transcription</keyword>
<accession>A0A9X1ZR56</accession>
<dbReference type="Proteomes" id="UP001139521">
    <property type="component" value="Unassembled WGS sequence"/>
</dbReference>
<evidence type="ECO:0000256" key="2">
    <source>
        <dbReference type="ARBA" id="ARBA00023125"/>
    </source>
</evidence>
<dbReference type="Pfam" id="PF12833">
    <property type="entry name" value="HTH_18"/>
    <property type="match status" value="1"/>
</dbReference>
<gene>
    <name evidence="5" type="ORF">L1967_14515</name>
</gene>
<evidence type="ECO:0000256" key="1">
    <source>
        <dbReference type="ARBA" id="ARBA00023015"/>
    </source>
</evidence>
<dbReference type="AlphaFoldDB" id="A0A9X1ZR56"/>
<dbReference type="InterPro" id="IPR018060">
    <property type="entry name" value="HTH_AraC"/>
</dbReference>
<dbReference type="PANTHER" id="PTHR43280">
    <property type="entry name" value="ARAC-FAMILY TRANSCRIPTIONAL REGULATOR"/>
    <property type="match status" value="1"/>
</dbReference>
<organism evidence="5 6">
    <name type="scientific">Zunongwangia pacifica</name>
    <dbReference type="NCBI Taxonomy" id="2911062"/>
    <lineage>
        <taxon>Bacteria</taxon>
        <taxon>Pseudomonadati</taxon>
        <taxon>Bacteroidota</taxon>
        <taxon>Flavobacteriia</taxon>
        <taxon>Flavobacteriales</taxon>
        <taxon>Flavobacteriaceae</taxon>
        <taxon>Zunongwangia</taxon>
    </lineage>
</organism>
<dbReference type="InterPro" id="IPR009057">
    <property type="entry name" value="Homeodomain-like_sf"/>
</dbReference>
<dbReference type="Pfam" id="PF02311">
    <property type="entry name" value="AraC_binding"/>
    <property type="match status" value="1"/>
</dbReference>
<protein>
    <submittedName>
        <fullName evidence="5">AraC family transcriptional regulator</fullName>
    </submittedName>
</protein>
<dbReference type="SUPFAM" id="SSF51215">
    <property type="entry name" value="Regulatory protein AraC"/>
    <property type="match status" value="1"/>
</dbReference>
<evidence type="ECO:0000313" key="5">
    <source>
        <dbReference type="EMBL" id="MCL6219507.1"/>
    </source>
</evidence>
<proteinExistence type="predicted"/>
<dbReference type="Gene3D" id="2.60.120.10">
    <property type="entry name" value="Jelly Rolls"/>
    <property type="match status" value="1"/>
</dbReference>
<dbReference type="InterPro" id="IPR014710">
    <property type="entry name" value="RmlC-like_jellyroll"/>
</dbReference>
<evidence type="ECO:0000313" key="6">
    <source>
        <dbReference type="Proteomes" id="UP001139521"/>
    </source>
</evidence>
<keyword evidence="1" id="KW-0805">Transcription regulation</keyword>
<dbReference type="GO" id="GO:0003700">
    <property type="term" value="F:DNA-binding transcription factor activity"/>
    <property type="evidence" value="ECO:0007669"/>
    <property type="project" value="InterPro"/>
</dbReference>
<dbReference type="EMBL" id="JAKHSK010000022">
    <property type="protein sequence ID" value="MCL6219507.1"/>
    <property type="molecule type" value="Genomic_DNA"/>
</dbReference>
<sequence length="292" mass="34588">MQTPKILSIPKFKEDLNKKDFYFNDFRQHLEKNKELILSPHGHDFYLCVVFTAGKGTHEIDFKSYEIRPGSIFFMRPGQIHSWKFTMPPEGYIFFHSKNLFNLLLPNDQINDYPFYISYHNPPNLLLNKKELASTIDQLQFLKDEYNSDKYFSFRKIAYIISIIYIDLSRYYLSKYTSLDNSNSRYFNIIYKLEAEIAENYRSNKSVDFYADRLHLSKRHLDRITHQILGKSVKAIISEYVVLKAKAAILQNDLSLLYLSEDLGFKSLSHFSKFFKNHVGVSPNRFKEGYRL</sequence>
<comment type="caution">
    <text evidence="5">The sequence shown here is derived from an EMBL/GenBank/DDBJ whole genome shotgun (WGS) entry which is preliminary data.</text>
</comment>
<dbReference type="SMART" id="SM00342">
    <property type="entry name" value="HTH_ARAC"/>
    <property type="match status" value="1"/>
</dbReference>
<dbReference type="RefSeq" id="WP_249602226.1">
    <property type="nucleotide sequence ID" value="NZ_JAKHSK010000022.1"/>
</dbReference>
<dbReference type="Gene3D" id="1.10.10.60">
    <property type="entry name" value="Homeodomain-like"/>
    <property type="match status" value="1"/>
</dbReference>
<dbReference type="PROSITE" id="PS01124">
    <property type="entry name" value="HTH_ARAC_FAMILY_2"/>
    <property type="match status" value="1"/>
</dbReference>
<dbReference type="InterPro" id="IPR037923">
    <property type="entry name" value="HTH-like"/>
</dbReference>
<evidence type="ECO:0000256" key="3">
    <source>
        <dbReference type="ARBA" id="ARBA00023163"/>
    </source>
</evidence>
<evidence type="ECO:0000259" key="4">
    <source>
        <dbReference type="PROSITE" id="PS01124"/>
    </source>
</evidence>
<dbReference type="PANTHER" id="PTHR43280:SF32">
    <property type="entry name" value="TRANSCRIPTIONAL REGULATORY PROTEIN"/>
    <property type="match status" value="1"/>
</dbReference>
<name>A0A9X1ZR56_9FLAO</name>
<feature type="domain" description="HTH araC/xylS-type" evidence="4">
    <location>
        <begin position="191"/>
        <end position="289"/>
    </location>
</feature>
<dbReference type="SUPFAM" id="SSF46689">
    <property type="entry name" value="Homeodomain-like"/>
    <property type="match status" value="1"/>
</dbReference>
<dbReference type="InterPro" id="IPR003313">
    <property type="entry name" value="AraC-bd"/>
</dbReference>
<reference evidence="5" key="1">
    <citation type="submission" date="2022-01" db="EMBL/GenBank/DDBJ databases">
        <title>Genome sequencing of Zunongwangia sp. M21534 genome.</title>
        <authorList>
            <person name="Chen Y."/>
            <person name="Dong C."/>
            <person name="Shao Z."/>
        </authorList>
    </citation>
    <scope>NUCLEOTIDE SEQUENCE</scope>
    <source>
        <strain evidence="5">MCCC M21534</strain>
    </source>
</reference>
<keyword evidence="6" id="KW-1185">Reference proteome</keyword>
<keyword evidence="2" id="KW-0238">DNA-binding</keyword>
<dbReference type="GO" id="GO:0043565">
    <property type="term" value="F:sequence-specific DNA binding"/>
    <property type="evidence" value="ECO:0007669"/>
    <property type="project" value="InterPro"/>
</dbReference>